<keyword evidence="1" id="KW-1133">Transmembrane helix</keyword>
<gene>
    <name evidence="2" type="ORF">CHS0354_000326</name>
</gene>
<sequence>MASNYIARSASATTTGNVNRFSTGNHHKSCKYRCTSANKGKSAEGKIKAVSSVTESITAERAENGIIDNGPLNKDTNVPIQSGVSYISELSHSHGSDLGTDTRTMYVNSNISNSTSPIETDMQVTLPVRERVAPVEFISGISSTKYTLIMFVVTLLFVVSFLPFLALSLWRTLIDRNELEKMTDKELNIYSIGISSICEERQLSHDIDVVYQRLSD</sequence>
<keyword evidence="3" id="KW-1185">Reference proteome</keyword>
<keyword evidence="1" id="KW-0812">Transmembrane</keyword>
<evidence type="ECO:0000313" key="3">
    <source>
        <dbReference type="Proteomes" id="UP001195483"/>
    </source>
</evidence>
<name>A0AAE0VUG9_9BIVA</name>
<comment type="caution">
    <text evidence="2">The sequence shown here is derived from an EMBL/GenBank/DDBJ whole genome shotgun (WGS) entry which is preliminary data.</text>
</comment>
<accession>A0AAE0VUG9</accession>
<reference evidence="2" key="1">
    <citation type="journal article" date="2021" name="Genome Biol. Evol.">
        <title>A High-Quality Reference Genome for a Parasitic Bivalve with Doubly Uniparental Inheritance (Bivalvia: Unionida).</title>
        <authorList>
            <person name="Smith C.H."/>
        </authorList>
    </citation>
    <scope>NUCLEOTIDE SEQUENCE</scope>
    <source>
        <strain evidence="2">CHS0354</strain>
    </source>
</reference>
<proteinExistence type="predicted"/>
<reference evidence="2" key="2">
    <citation type="journal article" date="2021" name="Genome Biol. Evol.">
        <title>Developing a high-quality reference genome for a parasitic bivalve with doubly uniparental inheritance (Bivalvia: Unionida).</title>
        <authorList>
            <person name="Smith C.H."/>
        </authorList>
    </citation>
    <scope>NUCLEOTIDE SEQUENCE</scope>
    <source>
        <strain evidence="2">CHS0354</strain>
        <tissue evidence="2">Mantle</tissue>
    </source>
</reference>
<protein>
    <submittedName>
        <fullName evidence="2">Uncharacterized protein</fullName>
    </submittedName>
</protein>
<keyword evidence="1" id="KW-0472">Membrane</keyword>
<dbReference type="EMBL" id="JAEAOA010000075">
    <property type="protein sequence ID" value="KAK3590461.1"/>
    <property type="molecule type" value="Genomic_DNA"/>
</dbReference>
<dbReference type="AlphaFoldDB" id="A0AAE0VUG9"/>
<organism evidence="2 3">
    <name type="scientific">Potamilus streckersoni</name>
    <dbReference type="NCBI Taxonomy" id="2493646"/>
    <lineage>
        <taxon>Eukaryota</taxon>
        <taxon>Metazoa</taxon>
        <taxon>Spiralia</taxon>
        <taxon>Lophotrochozoa</taxon>
        <taxon>Mollusca</taxon>
        <taxon>Bivalvia</taxon>
        <taxon>Autobranchia</taxon>
        <taxon>Heteroconchia</taxon>
        <taxon>Palaeoheterodonta</taxon>
        <taxon>Unionida</taxon>
        <taxon>Unionoidea</taxon>
        <taxon>Unionidae</taxon>
        <taxon>Ambleminae</taxon>
        <taxon>Lampsilini</taxon>
        <taxon>Potamilus</taxon>
    </lineage>
</organism>
<feature type="transmembrane region" description="Helical" evidence="1">
    <location>
        <begin position="148"/>
        <end position="170"/>
    </location>
</feature>
<reference evidence="2" key="3">
    <citation type="submission" date="2023-05" db="EMBL/GenBank/DDBJ databases">
        <authorList>
            <person name="Smith C.H."/>
        </authorList>
    </citation>
    <scope>NUCLEOTIDE SEQUENCE</scope>
    <source>
        <strain evidence="2">CHS0354</strain>
        <tissue evidence="2">Mantle</tissue>
    </source>
</reference>
<evidence type="ECO:0000313" key="2">
    <source>
        <dbReference type="EMBL" id="KAK3590461.1"/>
    </source>
</evidence>
<dbReference type="Proteomes" id="UP001195483">
    <property type="component" value="Unassembled WGS sequence"/>
</dbReference>
<evidence type="ECO:0000256" key="1">
    <source>
        <dbReference type="SAM" id="Phobius"/>
    </source>
</evidence>